<feature type="compositionally biased region" description="Gly residues" evidence="13">
    <location>
        <begin position="581"/>
        <end position="595"/>
    </location>
</feature>
<keyword evidence="6" id="KW-0547">Nucleotide-binding</keyword>
<dbReference type="InterPro" id="IPR052016">
    <property type="entry name" value="Bact_Sigma-Reg"/>
</dbReference>
<evidence type="ECO:0000313" key="18">
    <source>
        <dbReference type="Proteomes" id="UP000435837"/>
    </source>
</evidence>
<name>A0A640SNR2_9ACTN</name>
<feature type="domain" description="PAS" evidence="15">
    <location>
        <begin position="174"/>
        <end position="239"/>
    </location>
</feature>
<dbReference type="SUPFAM" id="SSF55785">
    <property type="entry name" value="PYP-like sensor domain (PAS domain)"/>
    <property type="match status" value="1"/>
</dbReference>
<evidence type="ECO:0000259" key="16">
    <source>
        <dbReference type="SMART" id="SM00331"/>
    </source>
</evidence>
<keyword evidence="11" id="KW-0902">Two-component regulatory system</keyword>
<dbReference type="Gene3D" id="3.60.40.10">
    <property type="entry name" value="PPM-type phosphatase domain"/>
    <property type="match status" value="1"/>
</dbReference>
<feature type="domain" description="PPM-type phosphatase" evidence="16">
    <location>
        <begin position="488"/>
        <end position="739"/>
    </location>
</feature>
<keyword evidence="7 17" id="KW-0418">Kinase</keyword>
<evidence type="ECO:0000256" key="9">
    <source>
        <dbReference type="ARBA" id="ARBA00022840"/>
    </source>
</evidence>
<dbReference type="SMART" id="SM00065">
    <property type="entry name" value="GAF"/>
    <property type="match status" value="1"/>
</dbReference>
<sequence>MQEARQRSLVGAAAFAHAPGTLGAMKSRDSTALLQPRAEAARKASGVDYIVAFSPTGIRWTHPDTRLIGKHVVGGAYQPSFRDKPHTSTFTSAVGPAVNTTVPVLDRNGSAAGFVSAGIRVQQAGERVVHQLPLVLGAAAAGLLVVTGGTAWVSRRLRRQTHGLQPAELRRMYEHHDAVLHAVREGVLIIGSDGRLLLANDEARRLLALPPDAERRPLADLGLEPRLSALLASGRKATDTVLPAGDRLIAVNVRPTAPYGGPAGTVVTLRDTTDLRVLAGRAGVAQERLKLIYDAGLRIGTTLEVGRTAEELAEVAVPRFADVATVELLEPVLRGDEPAAGAGTGLRRMAVSGIPDAAATYRTGEVLRFAPGTPMATALESGRPVLVDDLRRSEAWRRPDPEGTQRVLDAGIRSLIAVPLQARGVVLGLANFWRAGDPGGFEEEDLAFAEELAARAAVAIDNARRYTREHTTAVTLQRSLLPQTLPEQSALEVAHRYLPAHAGVGGDWFDVISLPGARVALVVGDVVGHGLHAAATMGRLRTAVHNFSALDLPPDELLNHLDELVTHIDTDEAGAADAGTGAEGEGEGTWPGGTDGDGEGAPTHMGRTGITGATCLYAIYDPVGGRATLARAGHPGPAVIAPDGTVSFPEVPVSPPLGLGGSEPVETTELTLSEGSRLVLYTDGLIEGHDRDLGRGLELLRSALTTAADRAPEQICTAVLDTLLPEHPSDDIALLVARTQLLDPGRVAEWEVPSDPAAVARIRAACLATLESWGLEVLAFTTELILSELITNAIRYGAQPIRVRLLYDRALICEVSDGTSASPHLRRAATTDEGGRGLFLVAQFAQRWGTRYTANGKVIWTEQALDGGRPEPGPDAADDILDQWDDVPAL</sequence>
<dbReference type="InterPro" id="IPR003594">
    <property type="entry name" value="HATPase_dom"/>
</dbReference>
<dbReference type="SUPFAM" id="SSF55781">
    <property type="entry name" value="GAF domain-like"/>
    <property type="match status" value="1"/>
</dbReference>
<dbReference type="InterPro" id="IPR035965">
    <property type="entry name" value="PAS-like_dom_sf"/>
</dbReference>
<dbReference type="Pfam" id="PF13581">
    <property type="entry name" value="HATPase_c_2"/>
    <property type="match status" value="1"/>
</dbReference>
<proteinExistence type="predicted"/>
<keyword evidence="2" id="KW-1003">Cell membrane</keyword>
<evidence type="ECO:0000259" key="15">
    <source>
        <dbReference type="SMART" id="SM00091"/>
    </source>
</evidence>
<dbReference type="FunFam" id="3.30.450.40:FF:000035">
    <property type="entry name" value="PAS sensor protein"/>
    <property type="match status" value="1"/>
</dbReference>
<dbReference type="GO" id="GO:0005886">
    <property type="term" value="C:plasma membrane"/>
    <property type="evidence" value="ECO:0007669"/>
    <property type="project" value="UniProtKB-SubCell"/>
</dbReference>
<evidence type="ECO:0000256" key="12">
    <source>
        <dbReference type="ARBA" id="ARBA00023136"/>
    </source>
</evidence>
<keyword evidence="5" id="KW-0812">Transmembrane</keyword>
<dbReference type="GO" id="GO:0016791">
    <property type="term" value="F:phosphatase activity"/>
    <property type="evidence" value="ECO:0007669"/>
    <property type="project" value="TreeGrafter"/>
</dbReference>
<organism evidence="17 18">
    <name type="scientific">Streptomyces caniferus</name>
    <dbReference type="NCBI Taxonomy" id="285557"/>
    <lineage>
        <taxon>Bacteria</taxon>
        <taxon>Bacillati</taxon>
        <taxon>Actinomycetota</taxon>
        <taxon>Actinomycetes</taxon>
        <taxon>Kitasatosporales</taxon>
        <taxon>Streptomycetaceae</taxon>
        <taxon>Streptomyces</taxon>
    </lineage>
</organism>
<dbReference type="Proteomes" id="UP000435837">
    <property type="component" value="Unassembled WGS sequence"/>
</dbReference>
<keyword evidence="9" id="KW-0067">ATP-binding</keyword>
<keyword evidence="8" id="KW-0378">Hydrolase</keyword>
<dbReference type="SMART" id="SM00331">
    <property type="entry name" value="PP2C_SIG"/>
    <property type="match status" value="1"/>
</dbReference>
<keyword evidence="3" id="KW-0597">Phosphoprotein</keyword>
<evidence type="ECO:0000256" key="4">
    <source>
        <dbReference type="ARBA" id="ARBA00022679"/>
    </source>
</evidence>
<protein>
    <submittedName>
        <fullName evidence="17">Histidine kinase</fullName>
    </submittedName>
</protein>
<dbReference type="PANTHER" id="PTHR43156">
    <property type="entry name" value="STAGE II SPORULATION PROTEIN E-RELATED"/>
    <property type="match status" value="1"/>
</dbReference>
<keyword evidence="10" id="KW-1133">Transmembrane helix</keyword>
<dbReference type="InterPro" id="IPR003018">
    <property type="entry name" value="GAF"/>
</dbReference>
<evidence type="ECO:0000256" key="6">
    <source>
        <dbReference type="ARBA" id="ARBA00022741"/>
    </source>
</evidence>
<keyword evidence="12" id="KW-0472">Membrane</keyword>
<evidence type="ECO:0000313" key="17">
    <source>
        <dbReference type="EMBL" id="GFE11756.1"/>
    </source>
</evidence>
<feature type="domain" description="GAF" evidence="14">
    <location>
        <begin position="300"/>
        <end position="470"/>
    </location>
</feature>
<reference evidence="17 18" key="1">
    <citation type="submission" date="2019-12" db="EMBL/GenBank/DDBJ databases">
        <title>Whole genome shotgun sequence of Streptomyces caniferus NBRC 15389.</title>
        <authorList>
            <person name="Ichikawa N."/>
            <person name="Kimura A."/>
            <person name="Kitahashi Y."/>
            <person name="Komaki H."/>
            <person name="Tamura T."/>
        </authorList>
    </citation>
    <scope>NUCLEOTIDE SEQUENCE [LARGE SCALE GENOMIC DNA]</scope>
    <source>
        <strain evidence="17 18">NBRC 15389</strain>
    </source>
</reference>
<dbReference type="GO" id="GO:0005524">
    <property type="term" value="F:ATP binding"/>
    <property type="evidence" value="ECO:0007669"/>
    <property type="project" value="UniProtKB-KW"/>
</dbReference>
<dbReference type="PANTHER" id="PTHR43156:SF2">
    <property type="entry name" value="STAGE II SPORULATION PROTEIN E"/>
    <property type="match status" value="1"/>
</dbReference>
<dbReference type="AlphaFoldDB" id="A0A640SNR2"/>
<dbReference type="FunFam" id="3.30.565.10:FF:000028">
    <property type="entry name" value="PAS sensor protein"/>
    <property type="match status" value="1"/>
</dbReference>
<dbReference type="InterPro" id="IPR036457">
    <property type="entry name" value="PPM-type-like_dom_sf"/>
</dbReference>
<feature type="region of interest" description="Disordered" evidence="13">
    <location>
        <begin position="574"/>
        <end position="606"/>
    </location>
</feature>
<comment type="caution">
    <text evidence="17">The sequence shown here is derived from an EMBL/GenBank/DDBJ whole genome shotgun (WGS) entry which is preliminary data.</text>
</comment>
<dbReference type="Gene3D" id="3.30.450.40">
    <property type="match status" value="1"/>
</dbReference>
<dbReference type="InterPro" id="IPR001932">
    <property type="entry name" value="PPM-type_phosphatase-like_dom"/>
</dbReference>
<evidence type="ECO:0000256" key="5">
    <source>
        <dbReference type="ARBA" id="ARBA00022692"/>
    </source>
</evidence>
<dbReference type="CDD" id="cd16936">
    <property type="entry name" value="HATPase_RsbW-like"/>
    <property type="match status" value="1"/>
</dbReference>
<dbReference type="Pfam" id="PF13185">
    <property type="entry name" value="GAF_2"/>
    <property type="match status" value="1"/>
</dbReference>
<dbReference type="GO" id="GO:0000160">
    <property type="term" value="P:phosphorelay signal transduction system"/>
    <property type="evidence" value="ECO:0007669"/>
    <property type="project" value="UniProtKB-KW"/>
</dbReference>
<evidence type="ECO:0000256" key="3">
    <source>
        <dbReference type="ARBA" id="ARBA00022553"/>
    </source>
</evidence>
<dbReference type="InterPro" id="IPR029016">
    <property type="entry name" value="GAF-like_dom_sf"/>
</dbReference>
<gene>
    <name evidence="17" type="ORF">Scani_80240</name>
</gene>
<dbReference type="SUPFAM" id="SSF103190">
    <property type="entry name" value="Sensory domain-like"/>
    <property type="match status" value="1"/>
</dbReference>
<dbReference type="InterPro" id="IPR000014">
    <property type="entry name" value="PAS"/>
</dbReference>
<evidence type="ECO:0000256" key="7">
    <source>
        <dbReference type="ARBA" id="ARBA00022777"/>
    </source>
</evidence>
<dbReference type="SUPFAM" id="SSF55874">
    <property type="entry name" value="ATPase domain of HSP90 chaperone/DNA topoisomerase II/histidine kinase"/>
    <property type="match status" value="1"/>
</dbReference>
<dbReference type="Gene3D" id="3.30.450.20">
    <property type="entry name" value="PAS domain"/>
    <property type="match status" value="2"/>
</dbReference>
<evidence type="ECO:0000259" key="14">
    <source>
        <dbReference type="SMART" id="SM00065"/>
    </source>
</evidence>
<comment type="subcellular location">
    <subcellularLocation>
        <location evidence="1">Cell membrane</location>
        <topology evidence="1">Multi-pass membrane protein</topology>
    </subcellularLocation>
</comment>
<evidence type="ECO:0000256" key="8">
    <source>
        <dbReference type="ARBA" id="ARBA00022801"/>
    </source>
</evidence>
<evidence type="ECO:0000256" key="13">
    <source>
        <dbReference type="SAM" id="MobiDB-lite"/>
    </source>
</evidence>
<dbReference type="GO" id="GO:0016301">
    <property type="term" value="F:kinase activity"/>
    <property type="evidence" value="ECO:0007669"/>
    <property type="project" value="UniProtKB-KW"/>
</dbReference>
<dbReference type="InterPro" id="IPR036890">
    <property type="entry name" value="HATPase_C_sf"/>
</dbReference>
<dbReference type="SUPFAM" id="SSF81606">
    <property type="entry name" value="PP2C-like"/>
    <property type="match status" value="1"/>
</dbReference>
<dbReference type="Pfam" id="PF17203">
    <property type="entry name" value="sCache_3_2"/>
    <property type="match status" value="1"/>
</dbReference>
<accession>A0A640SNR2</accession>
<evidence type="ECO:0000256" key="10">
    <source>
        <dbReference type="ARBA" id="ARBA00022989"/>
    </source>
</evidence>
<dbReference type="InterPro" id="IPR029151">
    <property type="entry name" value="Sensor-like_sf"/>
</dbReference>
<evidence type="ECO:0000256" key="11">
    <source>
        <dbReference type="ARBA" id="ARBA00023012"/>
    </source>
</evidence>
<dbReference type="SMART" id="SM00091">
    <property type="entry name" value="PAS"/>
    <property type="match status" value="1"/>
</dbReference>
<evidence type="ECO:0000256" key="1">
    <source>
        <dbReference type="ARBA" id="ARBA00004651"/>
    </source>
</evidence>
<dbReference type="EMBL" id="BLIN01000007">
    <property type="protein sequence ID" value="GFE11756.1"/>
    <property type="molecule type" value="Genomic_DNA"/>
</dbReference>
<dbReference type="Gene3D" id="3.30.565.10">
    <property type="entry name" value="Histidine kinase-like ATPase, C-terminal domain"/>
    <property type="match status" value="1"/>
</dbReference>
<evidence type="ECO:0000256" key="2">
    <source>
        <dbReference type="ARBA" id="ARBA00022475"/>
    </source>
</evidence>
<dbReference type="InterPro" id="IPR033463">
    <property type="entry name" value="sCache_3"/>
</dbReference>
<keyword evidence="4" id="KW-0808">Transferase</keyword>
<dbReference type="Pfam" id="PF07228">
    <property type="entry name" value="SpoIIE"/>
    <property type="match status" value="1"/>
</dbReference>